<dbReference type="Pfam" id="PF03372">
    <property type="entry name" value="Exo_endo_phos"/>
    <property type="match status" value="1"/>
</dbReference>
<dbReference type="EMBL" id="BAAAUX010000002">
    <property type="protein sequence ID" value="GAA2774967.1"/>
    <property type="molecule type" value="Genomic_DNA"/>
</dbReference>
<feature type="domain" description="Endonuclease/exonuclease/phosphatase" evidence="2">
    <location>
        <begin position="5"/>
        <end position="300"/>
    </location>
</feature>
<evidence type="ECO:0000256" key="1">
    <source>
        <dbReference type="SAM" id="MobiDB-lite"/>
    </source>
</evidence>
<name>A0ABN3V275_9PSEU</name>
<dbReference type="RefSeq" id="WP_344677551.1">
    <property type="nucleotide sequence ID" value="NZ_BAAAUX010000002.1"/>
</dbReference>
<evidence type="ECO:0000313" key="4">
    <source>
        <dbReference type="Proteomes" id="UP001500979"/>
    </source>
</evidence>
<evidence type="ECO:0000313" key="3">
    <source>
        <dbReference type="EMBL" id="GAA2774967.1"/>
    </source>
</evidence>
<gene>
    <name evidence="3" type="ORF">GCM10010470_03760</name>
</gene>
<dbReference type="Proteomes" id="UP001500979">
    <property type="component" value="Unassembled WGS sequence"/>
</dbReference>
<feature type="region of interest" description="Disordered" evidence="1">
    <location>
        <begin position="283"/>
        <end position="309"/>
    </location>
</feature>
<feature type="compositionally biased region" description="Basic and acidic residues" evidence="1">
    <location>
        <begin position="288"/>
        <end position="302"/>
    </location>
</feature>
<keyword evidence="4" id="KW-1185">Reference proteome</keyword>
<dbReference type="PANTHER" id="PTHR42834">
    <property type="entry name" value="ENDONUCLEASE/EXONUCLEASE/PHOSPHATASE FAMILY PROTEIN (AFU_ORTHOLOGUE AFUA_3G09210)"/>
    <property type="match status" value="1"/>
</dbReference>
<dbReference type="PANTHER" id="PTHR42834:SF1">
    <property type="entry name" value="ENDONUCLEASE_EXONUCLEASE_PHOSPHATASE FAMILY PROTEIN (AFU_ORTHOLOGUE AFUA_3G09210)"/>
    <property type="match status" value="1"/>
</dbReference>
<organism evidence="3 4">
    <name type="scientific">Saccharopolyspora taberi</name>
    <dbReference type="NCBI Taxonomy" id="60895"/>
    <lineage>
        <taxon>Bacteria</taxon>
        <taxon>Bacillati</taxon>
        <taxon>Actinomycetota</taxon>
        <taxon>Actinomycetes</taxon>
        <taxon>Pseudonocardiales</taxon>
        <taxon>Pseudonocardiaceae</taxon>
        <taxon>Saccharopolyspora</taxon>
    </lineage>
</organism>
<proteinExistence type="predicted"/>
<dbReference type="Gene3D" id="3.60.10.10">
    <property type="entry name" value="Endonuclease/exonuclease/phosphatase"/>
    <property type="match status" value="1"/>
</dbReference>
<dbReference type="InterPro" id="IPR036691">
    <property type="entry name" value="Endo/exonu/phosph_ase_sf"/>
</dbReference>
<reference evidence="3 4" key="1">
    <citation type="journal article" date="2019" name="Int. J. Syst. Evol. Microbiol.">
        <title>The Global Catalogue of Microorganisms (GCM) 10K type strain sequencing project: providing services to taxonomists for standard genome sequencing and annotation.</title>
        <authorList>
            <consortium name="The Broad Institute Genomics Platform"/>
            <consortium name="The Broad Institute Genome Sequencing Center for Infectious Disease"/>
            <person name="Wu L."/>
            <person name="Ma J."/>
        </authorList>
    </citation>
    <scope>NUCLEOTIDE SEQUENCE [LARGE SCALE GENOMIC DNA]</scope>
    <source>
        <strain evidence="3 4">JCM 9383</strain>
    </source>
</reference>
<evidence type="ECO:0000259" key="2">
    <source>
        <dbReference type="Pfam" id="PF03372"/>
    </source>
</evidence>
<protein>
    <submittedName>
        <fullName evidence="3">Nuclease</fullName>
    </submittedName>
</protein>
<comment type="caution">
    <text evidence="3">The sequence shown here is derived from an EMBL/GenBank/DDBJ whole genome shotgun (WGS) entry which is preliminary data.</text>
</comment>
<dbReference type="InterPro" id="IPR005135">
    <property type="entry name" value="Endo/exonuclease/phosphatase"/>
</dbReference>
<accession>A0ABN3V275</accession>
<dbReference type="SUPFAM" id="SSF56219">
    <property type="entry name" value="DNase I-like"/>
    <property type="match status" value="1"/>
</dbReference>
<sequence length="309" mass="33456">MVTIGTWNLENLFRPGSEAGPDSDAEYEAKLAALAGTIGEIAPDVLAVQEVGDPEALDDLVGKLDGRWHTALAEPDQRGIRVGFLARSETRGLDQVSEFAKELAPVRVDDDGDTVDSMGRPALRADITADGLELTLLSCHLKSKLLTYPGGRFQPRDEAERARYAVYALNRRAAESATVRDAATELLDGKRPLVVLGDLNDDEHAATTTLLHGPPGSELGTPGFDRPDAGDQARLWNLATLIPEDRRHSRTYNGRPELIDHIMVSHALVRRVGEVTTIDVKAGSVTDNPRDRKGKAGSDHRPVVARLNA</sequence>